<accession>A0A316EFI2</accession>
<keyword evidence="4" id="KW-0862">Zinc</keyword>
<evidence type="ECO:0000313" key="7">
    <source>
        <dbReference type="EMBL" id="MBD1261984.1"/>
    </source>
</evidence>
<evidence type="ECO:0000313" key="8">
    <source>
        <dbReference type="EMBL" id="PWK21670.1"/>
    </source>
</evidence>
<keyword evidence="2" id="KW-0479">Metal-binding</keyword>
<evidence type="ECO:0000256" key="4">
    <source>
        <dbReference type="ARBA" id="ARBA00022833"/>
    </source>
</evidence>
<dbReference type="Pfam" id="PF04002">
    <property type="entry name" value="RadC"/>
    <property type="match status" value="1"/>
</dbReference>
<dbReference type="GO" id="GO:0006508">
    <property type="term" value="P:proteolysis"/>
    <property type="evidence" value="ECO:0007669"/>
    <property type="project" value="UniProtKB-KW"/>
</dbReference>
<dbReference type="InterPro" id="IPR001405">
    <property type="entry name" value="UPF0758"/>
</dbReference>
<dbReference type="GO" id="GO:0008237">
    <property type="term" value="F:metallopeptidase activity"/>
    <property type="evidence" value="ECO:0007669"/>
    <property type="project" value="UniProtKB-KW"/>
</dbReference>
<gene>
    <name evidence="7" type="ORF">HZY62_15380</name>
    <name evidence="8" type="ORF">LX92_03449</name>
</gene>
<protein>
    <submittedName>
        <fullName evidence="7 8">JAB domain-containing protein</fullName>
    </submittedName>
</protein>
<evidence type="ECO:0000313" key="9">
    <source>
        <dbReference type="Proteomes" id="UP000245667"/>
    </source>
</evidence>
<evidence type="ECO:0000256" key="1">
    <source>
        <dbReference type="ARBA" id="ARBA00022670"/>
    </source>
</evidence>
<evidence type="ECO:0000259" key="6">
    <source>
        <dbReference type="PROSITE" id="PS50249"/>
    </source>
</evidence>
<dbReference type="AlphaFoldDB" id="A0A316EFI2"/>
<reference evidence="8 9" key="1">
    <citation type="submission" date="2018-05" db="EMBL/GenBank/DDBJ databases">
        <title>Genomic Encyclopedia of Archaeal and Bacterial Type Strains, Phase II (KMG-II): from individual species to whole genera.</title>
        <authorList>
            <person name="Goeker M."/>
        </authorList>
    </citation>
    <scope>NUCLEOTIDE SEQUENCE [LARGE SCALE GENOMIC DNA]</scope>
    <source>
        <strain evidence="8 9">DSM 23514</strain>
    </source>
</reference>
<feature type="domain" description="MPN" evidence="6">
    <location>
        <begin position="23"/>
        <end position="149"/>
    </location>
</feature>
<dbReference type="Gene3D" id="3.40.140.10">
    <property type="entry name" value="Cytidine Deaminase, domain 2"/>
    <property type="match status" value="1"/>
</dbReference>
<proteinExistence type="predicted"/>
<evidence type="ECO:0000313" key="10">
    <source>
        <dbReference type="Proteomes" id="UP000651837"/>
    </source>
</evidence>
<evidence type="ECO:0000256" key="2">
    <source>
        <dbReference type="ARBA" id="ARBA00022723"/>
    </source>
</evidence>
<dbReference type="GO" id="GO:0046872">
    <property type="term" value="F:metal ion binding"/>
    <property type="evidence" value="ECO:0007669"/>
    <property type="project" value="UniProtKB-KW"/>
</dbReference>
<dbReference type="Proteomes" id="UP000245667">
    <property type="component" value="Unassembled WGS sequence"/>
</dbReference>
<dbReference type="PANTHER" id="PTHR30471:SF3">
    <property type="entry name" value="UPF0758 PROTEIN YEES-RELATED"/>
    <property type="match status" value="1"/>
</dbReference>
<dbReference type="PROSITE" id="PS50249">
    <property type="entry name" value="MPN"/>
    <property type="match status" value="1"/>
</dbReference>
<dbReference type="Proteomes" id="UP000651837">
    <property type="component" value="Unassembled WGS sequence"/>
</dbReference>
<dbReference type="InterPro" id="IPR037518">
    <property type="entry name" value="MPN"/>
</dbReference>
<reference evidence="7 10" key="2">
    <citation type="submission" date="2020-07" db="EMBL/GenBank/DDBJ databases">
        <title>The draft genome sequence of Maribacter polysiphoniae KCTC 22021.</title>
        <authorList>
            <person name="Mu L."/>
        </authorList>
    </citation>
    <scope>NUCLEOTIDE SEQUENCE [LARGE SCALE GENOMIC DNA]</scope>
    <source>
        <strain evidence="7 10">KCTC 22021</strain>
    </source>
</reference>
<sequence length="149" mass="16582">MRTQVREIKVSYQDNIGTKKSHTINSSKAAASLIFDDWDKNTIELQECFKVLLLNNSNKVKGIYQISQGGLTGTLVDLRILFAVVLKSLSVGIILSHNHPSGKMKPSEQDISLTKKIKKAADYFDIKLLDHIILAPNGSYFSFTDDGIL</sequence>
<keyword evidence="10" id="KW-1185">Reference proteome</keyword>
<name>A0A316EFI2_9FLAO</name>
<dbReference type="PANTHER" id="PTHR30471">
    <property type="entry name" value="DNA REPAIR PROTEIN RADC"/>
    <property type="match status" value="1"/>
</dbReference>
<keyword evidence="3" id="KW-0378">Hydrolase</keyword>
<comment type="caution">
    <text evidence="8">The sequence shown here is derived from an EMBL/GenBank/DDBJ whole genome shotgun (WGS) entry which is preliminary data.</text>
</comment>
<evidence type="ECO:0000256" key="5">
    <source>
        <dbReference type="ARBA" id="ARBA00023049"/>
    </source>
</evidence>
<dbReference type="EMBL" id="JACWLN010000008">
    <property type="protein sequence ID" value="MBD1261984.1"/>
    <property type="molecule type" value="Genomic_DNA"/>
</dbReference>
<dbReference type="OrthoDB" id="9804482at2"/>
<dbReference type="InterPro" id="IPR020891">
    <property type="entry name" value="UPF0758_CS"/>
</dbReference>
<dbReference type="EMBL" id="QGGQ01000010">
    <property type="protein sequence ID" value="PWK21670.1"/>
    <property type="molecule type" value="Genomic_DNA"/>
</dbReference>
<organism evidence="8 9">
    <name type="scientific">Maribacter polysiphoniae</name>
    <dbReference type="NCBI Taxonomy" id="429344"/>
    <lineage>
        <taxon>Bacteria</taxon>
        <taxon>Pseudomonadati</taxon>
        <taxon>Bacteroidota</taxon>
        <taxon>Flavobacteriia</taxon>
        <taxon>Flavobacteriales</taxon>
        <taxon>Flavobacteriaceae</taxon>
        <taxon>Maribacter</taxon>
    </lineage>
</organism>
<dbReference type="RefSeq" id="WP_109653260.1">
    <property type="nucleotide sequence ID" value="NZ_JACWLN010000008.1"/>
</dbReference>
<keyword evidence="1" id="KW-0645">Protease</keyword>
<dbReference type="PROSITE" id="PS01302">
    <property type="entry name" value="UPF0758"/>
    <property type="match status" value="1"/>
</dbReference>
<dbReference type="CDD" id="cd08071">
    <property type="entry name" value="MPN_DUF2466"/>
    <property type="match status" value="1"/>
</dbReference>
<evidence type="ECO:0000256" key="3">
    <source>
        <dbReference type="ARBA" id="ARBA00022801"/>
    </source>
</evidence>
<dbReference type="InterPro" id="IPR025657">
    <property type="entry name" value="RadC_JAB"/>
</dbReference>
<keyword evidence="5" id="KW-0482">Metalloprotease</keyword>